<protein>
    <submittedName>
        <fullName evidence="1">Uncharacterized protein</fullName>
    </submittedName>
</protein>
<sequence>MLLLTKQDIKKVFTMRDAIKANKAAFKLYTDKKRIVPLRTNICFTR</sequence>
<gene>
    <name evidence="1" type="ORF">EV214_10252</name>
</gene>
<accession>A0A4R2KZ11</accession>
<reference evidence="1 2" key="1">
    <citation type="submission" date="2019-03" db="EMBL/GenBank/DDBJ databases">
        <title>Genomic Encyclopedia of Type Strains, Phase IV (KMG-IV): sequencing the most valuable type-strain genomes for metagenomic binning, comparative biology and taxonomic classification.</title>
        <authorList>
            <person name="Goeker M."/>
        </authorList>
    </citation>
    <scope>NUCLEOTIDE SEQUENCE [LARGE SCALE GENOMIC DNA]</scope>
    <source>
        <strain evidence="1 2">DSM 102940</strain>
    </source>
</reference>
<organism evidence="1 2">
    <name type="scientific">Marinisporobacter balticus</name>
    <dbReference type="NCBI Taxonomy" id="2018667"/>
    <lineage>
        <taxon>Bacteria</taxon>
        <taxon>Bacillati</taxon>
        <taxon>Bacillota</taxon>
        <taxon>Clostridia</taxon>
        <taxon>Peptostreptococcales</taxon>
        <taxon>Thermotaleaceae</taxon>
        <taxon>Marinisporobacter</taxon>
    </lineage>
</organism>
<dbReference type="AlphaFoldDB" id="A0A4R2KZ11"/>
<proteinExistence type="predicted"/>
<keyword evidence="2" id="KW-1185">Reference proteome</keyword>
<dbReference type="Gene3D" id="3.30.1780.10">
    <property type="entry name" value="ornithine cyclodeaminase, domain 1"/>
    <property type="match status" value="1"/>
</dbReference>
<dbReference type="RefSeq" id="WP_330571235.1">
    <property type="nucleotide sequence ID" value="NZ_SLWV01000002.1"/>
</dbReference>
<evidence type="ECO:0000313" key="1">
    <source>
        <dbReference type="EMBL" id="TCO79334.1"/>
    </source>
</evidence>
<name>A0A4R2KZ11_9FIRM</name>
<dbReference type="InterPro" id="IPR023401">
    <property type="entry name" value="ODC_N"/>
</dbReference>
<comment type="caution">
    <text evidence="1">The sequence shown here is derived from an EMBL/GenBank/DDBJ whole genome shotgun (WGS) entry which is preliminary data.</text>
</comment>
<dbReference type="EMBL" id="SLWV01000002">
    <property type="protein sequence ID" value="TCO79334.1"/>
    <property type="molecule type" value="Genomic_DNA"/>
</dbReference>
<dbReference type="Proteomes" id="UP000294919">
    <property type="component" value="Unassembled WGS sequence"/>
</dbReference>
<evidence type="ECO:0000313" key="2">
    <source>
        <dbReference type="Proteomes" id="UP000294919"/>
    </source>
</evidence>